<dbReference type="OrthoDB" id="1536506at2759"/>
<feature type="non-terminal residue" evidence="1">
    <location>
        <position position="1"/>
    </location>
</feature>
<name>A0A371I104_MUCPR</name>
<gene>
    <name evidence="1" type="ORF">CR513_07046</name>
</gene>
<dbReference type="EMBL" id="QJKJ01001227">
    <property type="protein sequence ID" value="RDY08699.1"/>
    <property type="molecule type" value="Genomic_DNA"/>
</dbReference>
<protein>
    <submittedName>
        <fullName evidence="1">Uncharacterized protein</fullName>
    </submittedName>
</protein>
<keyword evidence="2" id="KW-1185">Reference proteome</keyword>
<evidence type="ECO:0000313" key="1">
    <source>
        <dbReference type="EMBL" id="RDY08699.1"/>
    </source>
</evidence>
<proteinExistence type="predicted"/>
<comment type="caution">
    <text evidence="1">The sequence shown here is derived from an EMBL/GenBank/DDBJ whole genome shotgun (WGS) entry which is preliminary data.</text>
</comment>
<accession>A0A371I104</accession>
<evidence type="ECO:0000313" key="2">
    <source>
        <dbReference type="Proteomes" id="UP000257109"/>
    </source>
</evidence>
<dbReference type="Proteomes" id="UP000257109">
    <property type="component" value="Unassembled WGS sequence"/>
</dbReference>
<dbReference type="AlphaFoldDB" id="A0A371I104"/>
<organism evidence="1 2">
    <name type="scientific">Mucuna pruriens</name>
    <name type="common">Velvet bean</name>
    <name type="synonym">Dolichos pruriens</name>
    <dbReference type="NCBI Taxonomy" id="157652"/>
    <lineage>
        <taxon>Eukaryota</taxon>
        <taxon>Viridiplantae</taxon>
        <taxon>Streptophyta</taxon>
        <taxon>Embryophyta</taxon>
        <taxon>Tracheophyta</taxon>
        <taxon>Spermatophyta</taxon>
        <taxon>Magnoliopsida</taxon>
        <taxon>eudicotyledons</taxon>
        <taxon>Gunneridae</taxon>
        <taxon>Pentapetalae</taxon>
        <taxon>rosids</taxon>
        <taxon>fabids</taxon>
        <taxon>Fabales</taxon>
        <taxon>Fabaceae</taxon>
        <taxon>Papilionoideae</taxon>
        <taxon>50 kb inversion clade</taxon>
        <taxon>NPAAA clade</taxon>
        <taxon>indigoferoid/millettioid clade</taxon>
        <taxon>Phaseoleae</taxon>
        <taxon>Mucuna</taxon>
    </lineage>
</organism>
<reference evidence="1" key="1">
    <citation type="submission" date="2018-05" db="EMBL/GenBank/DDBJ databases">
        <title>Draft genome of Mucuna pruriens seed.</title>
        <authorList>
            <person name="Nnadi N.E."/>
            <person name="Vos R."/>
            <person name="Hasami M.H."/>
            <person name="Devisetty U.K."/>
            <person name="Aguiy J.C."/>
        </authorList>
    </citation>
    <scope>NUCLEOTIDE SEQUENCE [LARGE SCALE GENOMIC DNA]</scope>
    <source>
        <strain evidence="1">JCA_2017</strain>
    </source>
</reference>
<sequence>MSLMSPMVLSNMSDVVIMADRIAAGLQSWCALNNAATPATWGHAMDVPLNKLKLLKIFWDPNTSTGTFEGHAAKTDVPGAVMSGFNTNGQLLEGPRELRLVKNGSIFVLTHHNVAPHFDKFLHFVAQAHEKHWNMAGGEVSVIERHASYLVSIAKRDVPRKGPSFPADVDTKMPLSMAANVAIATGSSYKGISSKPNDKERTSTPSDIALSIAAIISDE</sequence>